<organism evidence="2 3">
    <name type="scientific">Rhizobium esperanzae</name>
    <dbReference type="NCBI Taxonomy" id="1967781"/>
    <lineage>
        <taxon>Bacteria</taxon>
        <taxon>Pseudomonadati</taxon>
        <taxon>Pseudomonadota</taxon>
        <taxon>Alphaproteobacteria</taxon>
        <taxon>Hyphomicrobiales</taxon>
        <taxon>Rhizobiaceae</taxon>
        <taxon>Rhizobium/Agrobacterium group</taxon>
        <taxon>Rhizobium</taxon>
    </lineage>
</organism>
<evidence type="ECO:0000313" key="2">
    <source>
        <dbReference type="EMBL" id="MBB4236238.1"/>
    </source>
</evidence>
<accession>A0A7W6R3P1</accession>
<protein>
    <submittedName>
        <fullName evidence="2">Uncharacterized protein</fullName>
    </submittedName>
</protein>
<proteinExistence type="predicted"/>
<sequence>MADRRLRPPQALGRQRDIAFPHEHVEHTQEIEIDRAEVHPILSPE</sequence>
<dbReference type="EMBL" id="JACIFY010000009">
    <property type="protein sequence ID" value="MBB4236238.1"/>
    <property type="molecule type" value="Genomic_DNA"/>
</dbReference>
<dbReference type="RefSeq" id="WP_246713650.1">
    <property type="nucleotide sequence ID" value="NZ_JACIFY010000009.1"/>
</dbReference>
<comment type="caution">
    <text evidence="2">The sequence shown here is derived from an EMBL/GenBank/DDBJ whole genome shotgun (WGS) entry which is preliminary data.</text>
</comment>
<feature type="region of interest" description="Disordered" evidence="1">
    <location>
        <begin position="1"/>
        <end position="45"/>
    </location>
</feature>
<dbReference type="Proteomes" id="UP000540909">
    <property type="component" value="Unassembled WGS sequence"/>
</dbReference>
<reference evidence="2 3" key="1">
    <citation type="submission" date="2020-08" db="EMBL/GenBank/DDBJ databases">
        <title>Genomic Encyclopedia of Type Strains, Phase IV (KMG-V): Genome sequencing to study the core and pangenomes of soil and plant-associated prokaryotes.</title>
        <authorList>
            <person name="Whitman W."/>
        </authorList>
    </citation>
    <scope>NUCLEOTIDE SEQUENCE [LARGE SCALE GENOMIC DNA]</scope>
    <source>
        <strain evidence="2 3">SEMIA 4089</strain>
    </source>
</reference>
<gene>
    <name evidence="2" type="ORF">GGD57_002816</name>
</gene>
<name>A0A7W6R3P1_9HYPH</name>
<evidence type="ECO:0000313" key="3">
    <source>
        <dbReference type="Proteomes" id="UP000540909"/>
    </source>
</evidence>
<feature type="compositionally biased region" description="Basic and acidic residues" evidence="1">
    <location>
        <begin position="14"/>
        <end position="38"/>
    </location>
</feature>
<dbReference type="AlphaFoldDB" id="A0A7W6R3P1"/>
<evidence type="ECO:0000256" key="1">
    <source>
        <dbReference type="SAM" id="MobiDB-lite"/>
    </source>
</evidence>